<dbReference type="CDD" id="cd06257">
    <property type="entry name" value="DnaJ"/>
    <property type="match status" value="1"/>
</dbReference>
<dbReference type="Gene3D" id="1.10.287.110">
    <property type="entry name" value="DnaJ domain"/>
    <property type="match status" value="1"/>
</dbReference>
<name>A0A6J7US70_9ZZZZ</name>
<dbReference type="EMBL" id="CAFBQU010000080">
    <property type="protein sequence ID" value="CAB5068062.1"/>
    <property type="molecule type" value="Genomic_DNA"/>
</dbReference>
<dbReference type="InterPro" id="IPR036869">
    <property type="entry name" value="J_dom_sf"/>
</dbReference>
<proteinExistence type="predicted"/>
<evidence type="ECO:0000313" key="1">
    <source>
        <dbReference type="EMBL" id="CAB5028958.1"/>
    </source>
</evidence>
<dbReference type="SUPFAM" id="SSF46565">
    <property type="entry name" value="Chaperone J-domain"/>
    <property type="match status" value="1"/>
</dbReference>
<evidence type="ECO:0000313" key="2">
    <source>
        <dbReference type="EMBL" id="CAB5068062.1"/>
    </source>
</evidence>
<sequence length="232" mass="25830">MILAELEIWHSRPITPTRRVSLGHLMLPADPAPGFGGILLGAVVARHLFDVDEEMHPDIHRLTLQVERGERIVQPRLRHRFQTDRHGLALSRHQLIAVENSAEFAFAEGGSPLQQVLGSIYALERLNAETRRALGPMMRRAMTWRGPIGASFISYLAGSNASSISAISDPRAWALEILCFPPGTLKPSKKEVTSRFREMLRNVHPDHGASERDASRAIADLSEARRILSQQS</sequence>
<dbReference type="InterPro" id="IPR001623">
    <property type="entry name" value="DnaJ_domain"/>
</dbReference>
<dbReference type="EMBL" id="CAFBPN010000105">
    <property type="protein sequence ID" value="CAB5028958.1"/>
    <property type="molecule type" value="Genomic_DNA"/>
</dbReference>
<organism evidence="2">
    <name type="scientific">freshwater metagenome</name>
    <dbReference type="NCBI Taxonomy" id="449393"/>
    <lineage>
        <taxon>unclassified sequences</taxon>
        <taxon>metagenomes</taxon>
        <taxon>ecological metagenomes</taxon>
    </lineage>
</organism>
<accession>A0A6J7US70</accession>
<gene>
    <name evidence="1" type="ORF">UFOPK4098_01364</name>
    <name evidence="2" type="ORF">UFOPK4347_01670</name>
</gene>
<reference evidence="2" key="1">
    <citation type="submission" date="2020-05" db="EMBL/GenBank/DDBJ databases">
        <authorList>
            <person name="Chiriac C."/>
            <person name="Salcher M."/>
            <person name="Ghai R."/>
            <person name="Kavagutti S V."/>
        </authorList>
    </citation>
    <scope>NUCLEOTIDE SEQUENCE</scope>
</reference>
<protein>
    <submittedName>
        <fullName evidence="2">Unannotated protein</fullName>
    </submittedName>
</protein>
<dbReference type="AlphaFoldDB" id="A0A6J7US70"/>